<feature type="signal peptide" evidence="2">
    <location>
        <begin position="1"/>
        <end position="34"/>
    </location>
</feature>
<evidence type="ECO:0000313" key="3">
    <source>
        <dbReference type="EMBL" id="PWI25402.1"/>
    </source>
</evidence>
<dbReference type="InterPro" id="IPR011050">
    <property type="entry name" value="Pectin_lyase_fold/virulence"/>
</dbReference>
<keyword evidence="4" id="KW-1185">Reference proteome</keyword>
<evidence type="ECO:0008006" key="5">
    <source>
        <dbReference type="Google" id="ProtNLM"/>
    </source>
</evidence>
<dbReference type="AlphaFoldDB" id="A0A2U3ALM3"/>
<dbReference type="RefSeq" id="WP_109306031.1">
    <property type="nucleotide sequence ID" value="NZ_BJUF01000026.1"/>
</dbReference>
<comment type="caution">
    <text evidence="3">The sequence shown here is derived from an EMBL/GenBank/DDBJ whole genome shotgun (WGS) entry which is preliminary data.</text>
</comment>
<dbReference type="Gene3D" id="2.60.40.4270">
    <property type="entry name" value="Listeria-Bacteroides repeat domain"/>
    <property type="match status" value="2"/>
</dbReference>
<dbReference type="Proteomes" id="UP000245938">
    <property type="component" value="Unassembled WGS sequence"/>
</dbReference>
<dbReference type="GO" id="GO:0030313">
    <property type="term" value="C:cell envelope"/>
    <property type="evidence" value="ECO:0007669"/>
    <property type="project" value="UniProtKB-SubCell"/>
</dbReference>
<protein>
    <recommendedName>
        <fullName evidence="5">Right handed beta helix domain-containing protein</fullName>
    </recommendedName>
</protein>
<dbReference type="SUPFAM" id="SSF51126">
    <property type="entry name" value="Pectin lyase-like"/>
    <property type="match status" value="1"/>
</dbReference>
<feature type="chain" id="PRO_5015570664" description="Right handed beta helix domain-containing protein" evidence="2">
    <location>
        <begin position="35"/>
        <end position="714"/>
    </location>
</feature>
<dbReference type="InterPro" id="IPR013378">
    <property type="entry name" value="InlB-like_B-rpt"/>
</dbReference>
<name>A0A2U3ALM3_9BACL</name>
<dbReference type="OrthoDB" id="2740373at2"/>
<comment type="subcellular location">
    <subcellularLocation>
        <location evidence="1">Cell envelope</location>
    </subcellularLocation>
</comment>
<dbReference type="InterPro" id="IPR042229">
    <property type="entry name" value="Listeria/Bacterioides_rpt_sf"/>
</dbReference>
<evidence type="ECO:0000256" key="2">
    <source>
        <dbReference type="SAM" id="SignalP"/>
    </source>
</evidence>
<evidence type="ECO:0000256" key="1">
    <source>
        <dbReference type="ARBA" id="ARBA00004196"/>
    </source>
</evidence>
<organism evidence="3 4">
    <name type="scientific">Kurthia sibirica</name>
    <dbReference type="NCBI Taxonomy" id="202750"/>
    <lineage>
        <taxon>Bacteria</taxon>
        <taxon>Bacillati</taxon>
        <taxon>Bacillota</taxon>
        <taxon>Bacilli</taxon>
        <taxon>Bacillales</taxon>
        <taxon>Caryophanaceae</taxon>
        <taxon>Kurthia</taxon>
    </lineage>
</organism>
<evidence type="ECO:0000313" key="4">
    <source>
        <dbReference type="Proteomes" id="UP000245938"/>
    </source>
</evidence>
<gene>
    <name evidence="3" type="ORF">DEX24_08675</name>
</gene>
<accession>A0A2U3ALM3</accession>
<dbReference type="EMBL" id="QFVR01000009">
    <property type="protein sequence ID" value="PWI25402.1"/>
    <property type="molecule type" value="Genomic_DNA"/>
</dbReference>
<reference evidence="3 4" key="1">
    <citation type="submission" date="2018-05" db="EMBL/GenBank/DDBJ databases">
        <title>Kurthia sibirica genome sequence.</title>
        <authorList>
            <person name="Maclea K.S."/>
            <person name="Goen A.E."/>
        </authorList>
    </citation>
    <scope>NUCLEOTIDE SEQUENCE [LARGE SCALE GENOMIC DNA]</scope>
    <source>
        <strain evidence="3 4">ATCC 49154</strain>
    </source>
</reference>
<dbReference type="Pfam" id="PF09479">
    <property type="entry name" value="Flg_new"/>
    <property type="match status" value="2"/>
</dbReference>
<keyword evidence="2" id="KW-0732">Signal</keyword>
<proteinExistence type="predicted"/>
<sequence>MKLILTYKIINNKLAYSIPLLLGLSLLSLQEAKAQSVTVDTPEEFTEAVENITEDTTIKLSDGFAFDEDETYLNFDIDSTFDVTINGNNRNLPGTIYFSHTGTGKAVIENFLLDGSAALPDTGDITFRTYIESMAGETIIKDSIFSNIKNEGEKILHVGGDHNHIVLDNLQFKNNESPMGGGVFTEDDLELVHLKNSSFINNKSIDGYGGAVTAVEASGDLTIENTLFKNNTADTSTNAFQAAGAISIDSYKEDKKIEIISSIFDNNRLDGEAQDSTMSGGAITIPNLREKAKFNMRGTTFNANAGIGGGGALAISSQDSIGKLITIENSTFYKNEARASEAVDGVKNGGAIIIRTDRELLPEEEENEAVVYQSKNNSFYGNKIISSLTEEGKAGAIAVENIDGYSEFTNDLLVGNMIEASGGINRSNLYANLFISTKKYKNIKSLGFDNGVASKESVSDVYGEFPVTLQENNGIIKAGSTMDAQIIPTLMIAPKITEANGDLLTGYANRTGNLVVNQDQRGYNRMGKSDIGAVEIATITYDANGGQFNLPKLTKYDGKTYYEGTTPNQYANIGYPGEKMTIVDGKKVLKPSKSRHAFLGWSTKKGASLPETAYAINSKHSIADQLTLYAVWKEQKYNVNYYGNGNTSGIAPSQNAVAKNKVITIKKQGTLKKKGYTFVGWSSKATSRKADSTLKPGKKMTVKKKTQFFAVWQR</sequence>